<dbReference type="EMBL" id="MN740575">
    <property type="protein sequence ID" value="QHU34627.1"/>
    <property type="molecule type" value="Genomic_DNA"/>
</dbReference>
<organism evidence="1">
    <name type="scientific">viral metagenome</name>
    <dbReference type="NCBI Taxonomy" id="1070528"/>
    <lineage>
        <taxon>unclassified sequences</taxon>
        <taxon>metagenomes</taxon>
        <taxon>organismal metagenomes</taxon>
    </lineage>
</organism>
<reference evidence="1" key="1">
    <citation type="journal article" date="2020" name="Nature">
        <title>Giant virus diversity and host interactions through global metagenomics.</title>
        <authorList>
            <person name="Schulz F."/>
            <person name="Roux S."/>
            <person name="Paez-Espino D."/>
            <person name="Jungbluth S."/>
            <person name="Walsh D.A."/>
            <person name="Denef V.J."/>
            <person name="McMahon K.D."/>
            <person name="Konstantinidis K.T."/>
            <person name="Eloe-Fadrosh E.A."/>
            <person name="Kyrpides N.C."/>
            <person name="Woyke T."/>
        </authorList>
    </citation>
    <scope>NUCLEOTIDE SEQUENCE</scope>
    <source>
        <strain evidence="1">GVMAG-S-1016713-169</strain>
    </source>
</reference>
<proteinExistence type="predicted"/>
<name>A0A6C0LVH4_9ZZZZ</name>
<dbReference type="AlphaFoldDB" id="A0A6C0LVH4"/>
<evidence type="ECO:0000313" key="1">
    <source>
        <dbReference type="EMBL" id="QHU34627.1"/>
    </source>
</evidence>
<accession>A0A6C0LVH4</accession>
<sequence>MNYSTISNLGSNLQSEVDNPLTYCMNNNMDQRFLHGGNADVYGQHSRPCQLFMSEYCATKWDSFCEAASYNTNTSFPNNAGSCLGNTDVSCKDLTAGEVLIKNTAARKYLVKMVDMKKTYEPFDPNVANSPLISYWIPTNGCSDQSTGIPIYSVNSKTIDSDHVMNKILSKPIIAFDILVNIYNTMKRTGKLKDLRGTKIGNFFISNPYFKSKGGI</sequence>
<protein>
    <submittedName>
        <fullName evidence="1">Uncharacterized protein</fullName>
    </submittedName>
</protein>